<dbReference type="Gene3D" id="1.10.8.270">
    <property type="entry name" value="putative rabgap domain of human tbc1 domain family member 14 like domains"/>
    <property type="match status" value="1"/>
</dbReference>
<evidence type="ECO:0000259" key="2">
    <source>
        <dbReference type="PROSITE" id="PS50106"/>
    </source>
</evidence>
<dbReference type="SMART" id="SM00228">
    <property type="entry name" value="PDZ"/>
    <property type="match status" value="1"/>
</dbReference>
<dbReference type="SUPFAM" id="SSF47923">
    <property type="entry name" value="Ypt/Rab-GAP domain of gyp1p"/>
    <property type="match status" value="2"/>
</dbReference>
<dbReference type="InterPro" id="IPR035969">
    <property type="entry name" value="Rab-GAP_TBC_sf"/>
</dbReference>
<dbReference type="PROSITE" id="PS50086">
    <property type="entry name" value="TBC_RABGAP"/>
    <property type="match status" value="1"/>
</dbReference>
<dbReference type="OrthoDB" id="294251at2759"/>
<dbReference type="FunFam" id="1.10.8.270:FF:000026">
    <property type="entry name" value="TBC (Tre-2/Bub2/Cdc16) domain family"/>
    <property type="match status" value="1"/>
</dbReference>
<accession>W4GUZ0</accession>
<dbReference type="RefSeq" id="XP_009827515.1">
    <property type="nucleotide sequence ID" value="XM_009829213.1"/>
</dbReference>
<proteinExistence type="predicted"/>
<dbReference type="Gene3D" id="2.30.42.10">
    <property type="match status" value="1"/>
</dbReference>
<name>W4GUZ0_APHAT</name>
<dbReference type="InterPro" id="IPR050302">
    <property type="entry name" value="Rab_GAP_TBC_domain"/>
</dbReference>
<dbReference type="PANTHER" id="PTHR47219">
    <property type="entry name" value="RAB GTPASE-ACTIVATING PROTEIN 1-LIKE"/>
    <property type="match status" value="1"/>
</dbReference>
<dbReference type="AlphaFoldDB" id="W4GUZ0"/>
<protein>
    <recommendedName>
        <fullName evidence="4">Rab-GAP TBC domain-containing protein</fullName>
    </recommendedName>
</protein>
<feature type="domain" description="PDZ" evidence="2">
    <location>
        <begin position="24"/>
        <end position="102"/>
    </location>
</feature>
<feature type="domain" description="Rab-GAP TBC" evidence="1">
    <location>
        <begin position="208"/>
        <end position="396"/>
    </location>
</feature>
<dbReference type="InterPro" id="IPR036034">
    <property type="entry name" value="PDZ_sf"/>
</dbReference>
<dbReference type="Pfam" id="PF00566">
    <property type="entry name" value="RabGAP-TBC"/>
    <property type="match status" value="1"/>
</dbReference>
<evidence type="ECO:0000259" key="1">
    <source>
        <dbReference type="PROSITE" id="PS50086"/>
    </source>
</evidence>
<dbReference type="VEuPathDB" id="FungiDB:H257_04622"/>
<dbReference type="GO" id="GO:0005096">
    <property type="term" value="F:GTPase activator activity"/>
    <property type="evidence" value="ECO:0007669"/>
    <property type="project" value="TreeGrafter"/>
</dbReference>
<dbReference type="GeneID" id="20806618"/>
<organism evidence="3">
    <name type="scientific">Aphanomyces astaci</name>
    <name type="common">Crayfish plague agent</name>
    <dbReference type="NCBI Taxonomy" id="112090"/>
    <lineage>
        <taxon>Eukaryota</taxon>
        <taxon>Sar</taxon>
        <taxon>Stramenopiles</taxon>
        <taxon>Oomycota</taxon>
        <taxon>Saprolegniomycetes</taxon>
        <taxon>Saprolegniales</taxon>
        <taxon>Verrucalvaceae</taxon>
        <taxon>Aphanomyces</taxon>
    </lineage>
</organism>
<dbReference type="PANTHER" id="PTHR47219:SF20">
    <property type="entry name" value="TBC1 DOMAIN FAMILY MEMBER 2B"/>
    <property type="match status" value="1"/>
</dbReference>
<reference evidence="3" key="1">
    <citation type="submission" date="2013-12" db="EMBL/GenBank/DDBJ databases">
        <title>The Genome Sequence of Aphanomyces astaci APO3.</title>
        <authorList>
            <consortium name="The Broad Institute Genomics Platform"/>
            <person name="Russ C."/>
            <person name="Tyler B."/>
            <person name="van West P."/>
            <person name="Dieguez-Uribeondo J."/>
            <person name="Young S.K."/>
            <person name="Zeng Q."/>
            <person name="Gargeya S."/>
            <person name="Fitzgerald M."/>
            <person name="Abouelleil A."/>
            <person name="Alvarado L."/>
            <person name="Chapman S.B."/>
            <person name="Gainer-Dewar J."/>
            <person name="Goldberg J."/>
            <person name="Griggs A."/>
            <person name="Gujja S."/>
            <person name="Hansen M."/>
            <person name="Howarth C."/>
            <person name="Imamovic A."/>
            <person name="Ireland A."/>
            <person name="Larimer J."/>
            <person name="McCowan C."/>
            <person name="Murphy C."/>
            <person name="Pearson M."/>
            <person name="Poon T.W."/>
            <person name="Priest M."/>
            <person name="Roberts A."/>
            <person name="Saif S."/>
            <person name="Shea T."/>
            <person name="Sykes S."/>
            <person name="Wortman J."/>
            <person name="Nusbaum C."/>
            <person name="Birren B."/>
        </authorList>
    </citation>
    <scope>NUCLEOTIDE SEQUENCE [LARGE SCALE GENOMIC DNA]</scope>
    <source>
        <strain evidence="3">APO3</strain>
    </source>
</reference>
<gene>
    <name evidence="3" type="ORF">H257_04622</name>
</gene>
<dbReference type="InterPro" id="IPR000195">
    <property type="entry name" value="Rab-GAP-TBC_dom"/>
</dbReference>
<evidence type="ECO:0008006" key="4">
    <source>
        <dbReference type="Google" id="ProtNLM"/>
    </source>
</evidence>
<dbReference type="SUPFAM" id="SSF50156">
    <property type="entry name" value="PDZ domain-like"/>
    <property type="match status" value="1"/>
</dbReference>
<dbReference type="SMART" id="SM00164">
    <property type="entry name" value="TBC"/>
    <property type="match status" value="1"/>
</dbReference>
<dbReference type="STRING" id="112090.W4GUZ0"/>
<dbReference type="EMBL" id="KI913121">
    <property type="protein sequence ID" value="ETV82844.1"/>
    <property type="molecule type" value="Genomic_DNA"/>
</dbReference>
<sequence length="512" mass="57283">MAAAARLRRKKFADATDDIDDVCLYDIEFSGSGPIGIQFETDFYGNHAIVKAVVAGGAASKVIAQQDKPTCIVQAGHMVVAVNGKDVSNESFRAVMESIKATTGTSSRILRFLDPTVLALDQMNHHATDALLNRDNYGFAKHDDYILQYRKQLRAKKAQPNHYAVETAWAKFLQAHGGLDALDAKYNRSDASTRTQIQILLEPLVLTGIPTAFRASIWGILTNVRGYQANYPSTYYADLLQGDLRTSMVDDIDKDVGRTYPEHAYFQQAKGRQELTNVLVAYSIHNTEVGYCQSMNFLVGILLLFHSEADAFWLLCVLMDQYLPTENYSRSMLGSQVDQVVFKRLVTLHLPDVARTLDAAGMSIELVTLQWFLCVFVCTLPLDTALRVWDYMFLQGEEVLFAVALGILKAAQAKIMAASASHSALFMIVRELGMDLHDADAFMEEVVTFSSPRRTTDEEQVQSNKQNNPLQALLQSFHAFSNKLHKHSDQDDDATNLFTYKDIQRLTRKSGY</sequence>
<dbReference type="Gene3D" id="1.10.472.80">
    <property type="entry name" value="Ypt/Rab-GAP domain of gyp1p, domain 3"/>
    <property type="match status" value="1"/>
</dbReference>
<dbReference type="InterPro" id="IPR001478">
    <property type="entry name" value="PDZ"/>
</dbReference>
<evidence type="ECO:0000313" key="3">
    <source>
        <dbReference type="EMBL" id="ETV82844.1"/>
    </source>
</evidence>
<dbReference type="PROSITE" id="PS50106">
    <property type="entry name" value="PDZ"/>
    <property type="match status" value="1"/>
</dbReference>
<dbReference type="GO" id="GO:0031267">
    <property type="term" value="F:small GTPase binding"/>
    <property type="evidence" value="ECO:0007669"/>
    <property type="project" value="TreeGrafter"/>
</dbReference>